<accession>A0A7W8NCE5</accession>
<dbReference type="EMBL" id="JACHFL010000002">
    <property type="protein sequence ID" value="MBB5362084.1"/>
    <property type="molecule type" value="Genomic_DNA"/>
</dbReference>
<protein>
    <recommendedName>
        <fullName evidence="4">Phage portal protein</fullName>
    </recommendedName>
</protein>
<proteinExistence type="predicted"/>
<gene>
    <name evidence="2" type="ORF">HNQ08_001169</name>
</gene>
<feature type="region of interest" description="Disordered" evidence="1">
    <location>
        <begin position="1"/>
        <end position="22"/>
    </location>
</feature>
<dbReference type="AlphaFoldDB" id="A0A7W8NCE5"/>
<evidence type="ECO:0008006" key="4">
    <source>
        <dbReference type="Google" id="ProtNLM"/>
    </source>
</evidence>
<feature type="compositionally biased region" description="Polar residues" evidence="1">
    <location>
        <begin position="13"/>
        <end position="22"/>
    </location>
</feature>
<evidence type="ECO:0000313" key="2">
    <source>
        <dbReference type="EMBL" id="MBB5362084.1"/>
    </source>
</evidence>
<dbReference type="RefSeq" id="WP_184128298.1">
    <property type="nucleotide sequence ID" value="NZ_JACHFL010000002.1"/>
</dbReference>
<keyword evidence="3" id="KW-1185">Reference proteome</keyword>
<evidence type="ECO:0000256" key="1">
    <source>
        <dbReference type="SAM" id="MobiDB-lite"/>
    </source>
</evidence>
<organism evidence="2 3">
    <name type="scientific">Deinococcus humi</name>
    <dbReference type="NCBI Taxonomy" id="662880"/>
    <lineage>
        <taxon>Bacteria</taxon>
        <taxon>Thermotogati</taxon>
        <taxon>Deinococcota</taxon>
        <taxon>Deinococci</taxon>
        <taxon>Deinococcales</taxon>
        <taxon>Deinococcaceae</taxon>
        <taxon>Deinococcus</taxon>
    </lineage>
</organism>
<dbReference type="Proteomes" id="UP000552709">
    <property type="component" value="Unassembled WGS sequence"/>
</dbReference>
<evidence type="ECO:0000313" key="3">
    <source>
        <dbReference type="Proteomes" id="UP000552709"/>
    </source>
</evidence>
<reference evidence="2 3" key="1">
    <citation type="submission" date="2020-08" db="EMBL/GenBank/DDBJ databases">
        <title>Genomic Encyclopedia of Type Strains, Phase IV (KMG-IV): sequencing the most valuable type-strain genomes for metagenomic binning, comparative biology and taxonomic classification.</title>
        <authorList>
            <person name="Goeker M."/>
        </authorList>
    </citation>
    <scope>NUCLEOTIDE SEQUENCE [LARGE SCALE GENOMIC DNA]</scope>
    <source>
        <strain evidence="2 3">DSM 27939</strain>
    </source>
</reference>
<name>A0A7W8NCE5_9DEIO</name>
<feature type="region of interest" description="Disordered" evidence="1">
    <location>
        <begin position="435"/>
        <end position="461"/>
    </location>
</feature>
<comment type="caution">
    <text evidence="2">The sequence shown here is derived from an EMBL/GenBank/DDBJ whole genome shotgun (WGS) entry which is preliminary data.</text>
</comment>
<sequence>MLFGPNGEPLEESGSTETTLSQGWREGLPWQDLGTSGRVYGVDRDTVRRQTRTAFFTNPLFGAAVEIAVALLIGDAFTYAELNADKNAQAALADFWDTNDLGQLMSSRLVTEYLLDGELCSVFPLEDIGDQAARIAHLDMDRGVRIKADVSSGVTQVTAPGAENQTLTWEPGQFVFTAHNALWNDARGWPVAMRALAPADAYVTLLQHRLNTHDLQGRILGVQTVFVDRKDPSSRATYQAKAQAYRTMPRRGGILTLAKVLADDGKTVISDEINFMTPAAGAANAEADARAFVRLTALGVLGLPEHYLGEGGTVTRTTADSMTLPAIRSVLRIHAALRSHLDRLYRAELRRRYGPDKVYTITTFDVKDGGKTRVSRKKKVRAGQIEVPWVFPTITQDSLADLITRAEAAARNGWASPQTLSGSLSFDPAEENDRMAAVGLDFGQPSARAATPPGGEGQGTA</sequence>